<organism evidence="1 2">
    <name type="scientific">Sphaeroforma arctica JP610</name>
    <dbReference type="NCBI Taxonomy" id="667725"/>
    <lineage>
        <taxon>Eukaryota</taxon>
        <taxon>Ichthyosporea</taxon>
        <taxon>Ichthyophonida</taxon>
        <taxon>Sphaeroforma</taxon>
    </lineage>
</organism>
<dbReference type="Proteomes" id="UP000054560">
    <property type="component" value="Unassembled WGS sequence"/>
</dbReference>
<dbReference type="EMBL" id="KQ250737">
    <property type="protein sequence ID" value="KNC70583.1"/>
    <property type="molecule type" value="Genomic_DNA"/>
</dbReference>
<proteinExistence type="predicted"/>
<keyword evidence="2" id="KW-1185">Reference proteome</keyword>
<dbReference type="RefSeq" id="XP_014144485.1">
    <property type="nucleotide sequence ID" value="XM_014289010.1"/>
</dbReference>
<name>A0A0L0F345_9EUKA</name>
<reference evidence="1 2" key="1">
    <citation type="submission" date="2011-02" db="EMBL/GenBank/DDBJ databases">
        <title>The Genome Sequence of Sphaeroforma arctica JP610.</title>
        <authorList>
            <consortium name="The Broad Institute Genome Sequencing Platform"/>
            <person name="Russ C."/>
            <person name="Cuomo C."/>
            <person name="Young S.K."/>
            <person name="Zeng Q."/>
            <person name="Gargeya S."/>
            <person name="Alvarado L."/>
            <person name="Berlin A."/>
            <person name="Chapman S.B."/>
            <person name="Chen Z."/>
            <person name="Freedman E."/>
            <person name="Gellesch M."/>
            <person name="Goldberg J."/>
            <person name="Griggs A."/>
            <person name="Gujja S."/>
            <person name="Heilman E."/>
            <person name="Heiman D."/>
            <person name="Howarth C."/>
            <person name="Mehta T."/>
            <person name="Neiman D."/>
            <person name="Pearson M."/>
            <person name="Roberts A."/>
            <person name="Saif S."/>
            <person name="Shea T."/>
            <person name="Shenoy N."/>
            <person name="Sisk P."/>
            <person name="Stolte C."/>
            <person name="Sykes S."/>
            <person name="White J."/>
            <person name="Yandava C."/>
            <person name="Burger G."/>
            <person name="Gray M.W."/>
            <person name="Holland P.W.H."/>
            <person name="King N."/>
            <person name="Lang F.B.F."/>
            <person name="Roger A.J."/>
            <person name="Ruiz-Trillo I."/>
            <person name="Haas B."/>
            <person name="Nusbaum C."/>
            <person name="Birren B."/>
        </authorList>
    </citation>
    <scope>NUCLEOTIDE SEQUENCE [LARGE SCALE GENOMIC DNA]</scope>
    <source>
        <strain evidence="1 2">JP610</strain>
    </source>
</reference>
<protein>
    <submittedName>
        <fullName evidence="1">Uncharacterized protein</fullName>
    </submittedName>
</protein>
<evidence type="ECO:0000313" key="2">
    <source>
        <dbReference type="Proteomes" id="UP000054560"/>
    </source>
</evidence>
<accession>A0A0L0F345</accession>
<dbReference type="GeneID" id="25917393"/>
<evidence type="ECO:0000313" key="1">
    <source>
        <dbReference type="EMBL" id="KNC70583.1"/>
    </source>
</evidence>
<gene>
    <name evidence="1" type="ORF">SARC_16889</name>
</gene>
<sequence>MAEKVRILKQSLSHDFFMTLQSRMLPAMRADPDWLVAYAKLYAGGWPRFSKDDKVAVTASFARSLRQDPERMFEVLQGLVVFMCGRSLLTVLVSEVEAQC</sequence>
<dbReference type="AlphaFoldDB" id="A0A0L0F345"/>